<comment type="cofactor">
    <cofactor evidence="9">
        <name>Mn(2+)</name>
        <dbReference type="ChEBI" id="CHEBI:29035"/>
    </cofactor>
    <text evidence="9">Binds 2 manganese ions per subunit.</text>
</comment>
<dbReference type="EMBL" id="MHSR01000013">
    <property type="protein sequence ID" value="OHA46716.1"/>
    <property type="molecule type" value="Genomic_DNA"/>
</dbReference>
<evidence type="ECO:0000256" key="5">
    <source>
        <dbReference type="ARBA" id="ARBA00022723"/>
    </source>
</evidence>
<dbReference type="PANTHER" id="PTHR31637">
    <property type="entry name" value="2,3-BISPHOSPHOGLYCERATE-INDEPENDENT PHOSPHOGLYCERATE MUTASE"/>
    <property type="match status" value="1"/>
</dbReference>
<feature type="binding site" evidence="9">
    <location>
        <position position="121"/>
    </location>
    <ligand>
        <name>substrate</name>
    </ligand>
</feature>
<keyword evidence="5 9" id="KW-0479">Metal-binding</keyword>
<dbReference type="Gene3D" id="3.40.1450.10">
    <property type="entry name" value="BPG-independent phosphoglycerate mutase, domain B"/>
    <property type="match status" value="1"/>
</dbReference>
<dbReference type="GO" id="GO:0006007">
    <property type="term" value="P:glucose catabolic process"/>
    <property type="evidence" value="ECO:0007669"/>
    <property type="project" value="InterPro"/>
</dbReference>
<evidence type="ECO:0000259" key="14">
    <source>
        <dbReference type="Pfam" id="PF06415"/>
    </source>
</evidence>
<comment type="caution">
    <text evidence="15">The sequence shown here is derived from an EMBL/GenBank/DDBJ whole genome shotgun (WGS) entry which is preliminary data.</text>
</comment>
<protein>
    <recommendedName>
        <fullName evidence="9 10">2,3-bisphosphoglycerate-independent phosphoglycerate mutase</fullName>
        <shortName evidence="9">BPG-independent PGAM</shortName>
        <shortName evidence="9">Phosphoglyceromutase</shortName>
        <shortName evidence="9">iPGM</shortName>
        <ecNumber evidence="9 10">5.4.2.12</ecNumber>
    </recommendedName>
</protein>
<dbReference type="InterPro" id="IPR017850">
    <property type="entry name" value="Alkaline_phosphatase_core_sf"/>
</dbReference>
<dbReference type="CDD" id="cd16010">
    <property type="entry name" value="iPGM"/>
    <property type="match status" value="1"/>
</dbReference>
<dbReference type="AlphaFoldDB" id="A0A1G2PEF4"/>
<dbReference type="Pfam" id="PF01676">
    <property type="entry name" value="Metalloenzyme"/>
    <property type="match status" value="1"/>
</dbReference>
<evidence type="ECO:0000256" key="4">
    <source>
        <dbReference type="ARBA" id="ARBA00008819"/>
    </source>
</evidence>
<feature type="binding site" evidence="9">
    <location>
        <position position="189"/>
    </location>
    <ligand>
        <name>substrate</name>
    </ligand>
</feature>
<feature type="domain" description="Metalloenzyme" evidence="13">
    <location>
        <begin position="3"/>
        <end position="504"/>
    </location>
</feature>
<organism evidence="15 16">
    <name type="scientific">Candidatus Terrybacteria bacterium RIFCSPHIGHO2_01_FULL_43_35</name>
    <dbReference type="NCBI Taxonomy" id="1802361"/>
    <lineage>
        <taxon>Bacteria</taxon>
        <taxon>Candidatus Terryibacteriota</taxon>
    </lineage>
</organism>
<dbReference type="NCBIfam" id="TIGR01307">
    <property type="entry name" value="pgm_bpd_ind"/>
    <property type="match status" value="1"/>
</dbReference>
<accession>A0A1G2PEF4</accession>
<comment type="catalytic activity">
    <reaction evidence="1 9">
        <text>(2R)-2-phosphoglycerate = (2R)-3-phosphoglycerate</text>
        <dbReference type="Rhea" id="RHEA:15901"/>
        <dbReference type="ChEBI" id="CHEBI:58272"/>
        <dbReference type="ChEBI" id="CHEBI:58289"/>
        <dbReference type="EC" id="5.4.2.12"/>
    </reaction>
</comment>
<keyword evidence="8 9" id="KW-0413">Isomerase</keyword>
<evidence type="ECO:0000256" key="11">
    <source>
        <dbReference type="PIRSR" id="PIRSR001492-1"/>
    </source>
</evidence>
<dbReference type="SUPFAM" id="SSF64158">
    <property type="entry name" value="2,3-Bisphosphoglycerate-independent phosphoglycerate mutase, substrate-binding domain"/>
    <property type="match status" value="1"/>
</dbReference>
<feature type="binding site" evidence="9 12">
    <location>
        <position position="60"/>
    </location>
    <ligand>
        <name>Mn(2+)</name>
        <dbReference type="ChEBI" id="CHEBI:29035"/>
        <label>2</label>
    </ligand>
</feature>
<evidence type="ECO:0000256" key="2">
    <source>
        <dbReference type="ARBA" id="ARBA00002315"/>
    </source>
</evidence>
<evidence type="ECO:0000256" key="9">
    <source>
        <dbReference type="HAMAP-Rule" id="MF_01038"/>
    </source>
</evidence>
<dbReference type="Pfam" id="PF06415">
    <property type="entry name" value="iPGM_N"/>
    <property type="match status" value="1"/>
</dbReference>
<comment type="subunit">
    <text evidence="9">Monomer.</text>
</comment>
<feature type="binding site" evidence="9">
    <location>
        <position position="183"/>
    </location>
    <ligand>
        <name>substrate</name>
    </ligand>
</feature>
<dbReference type="SUPFAM" id="SSF53649">
    <property type="entry name" value="Alkaline phosphatase-like"/>
    <property type="match status" value="1"/>
</dbReference>
<dbReference type="EC" id="5.4.2.12" evidence="9 10"/>
<dbReference type="Gene3D" id="3.40.720.10">
    <property type="entry name" value="Alkaline Phosphatase, subunit A"/>
    <property type="match status" value="1"/>
</dbReference>
<feature type="binding site" evidence="9 12">
    <location>
        <position position="439"/>
    </location>
    <ligand>
        <name>Mn(2+)</name>
        <dbReference type="ChEBI" id="CHEBI:29035"/>
        <label>2</label>
    </ligand>
</feature>
<dbReference type="GO" id="GO:0005829">
    <property type="term" value="C:cytosol"/>
    <property type="evidence" value="ECO:0007669"/>
    <property type="project" value="TreeGrafter"/>
</dbReference>
<feature type="binding site" evidence="9 12">
    <location>
        <position position="402"/>
    </location>
    <ligand>
        <name>Mn(2+)</name>
        <dbReference type="ChEBI" id="CHEBI:29035"/>
        <label>1</label>
    </ligand>
</feature>
<feature type="binding site" evidence="9 12">
    <location>
        <position position="440"/>
    </location>
    <ligand>
        <name>Mn(2+)</name>
        <dbReference type="ChEBI" id="CHEBI:29035"/>
        <label>2</label>
    </ligand>
</feature>
<dbReference type="PANTHER" id="PTHR31637:SF0">
    <property type="entry name" value="2,3-BISPHOSPHOGLYCERATE-INDEPENDENT PHOSPHOGLYCERATE MUTASE"/>
    <property type="match status" value="1"/>
</dbReference>
<feature type="binding site" evidence="9 12">
    <location>
        <position position="10"/>
    </location>
    <ligand>
        <name>Mn(2+)</name>
        <dbReference type="ChEBI" id="CHEBI:29035"/>
        <label>2</label>
    </ligand>
</feature>
<evidence type="ECO:0000256" key="7">
    <source>
        <dbReference type="ARBA" id="ARBA00023211"/>
    </source>
</evidence>
<dbReference type="InterPro" id="IPR005995">
    <property type="entry name" value="Pgm_bpd_ind"/>
</dbReference>
<evidence type="ECO:0000313" key="16">
    <source>
        <dbReference type="Proteomes" id="UP000178869"/>
    </source>
</evidence>
<comment type="pathway">
    <text evidence="3 9">Carbohydrate degradation; glycolysis; pyruvate from D-glyceraldehyde 3-phosphate: step 3/5.</text>
</comment>
<dbReference type="GO" id="GO:0004619">
    <property type="term" value="F:phosphoglycerate mutase activity"/>
    <property type="evidence" value="ECO:0007669"/>
    <property type="project" value="UniProtKB-UniRule"/>
</dbReference>
<dbReference type="Proteomes" id="UP000178869">
    <property type="component" value="Unassembled WGS sequence"/>
</dbReference>
<comment type="similarity">
    <text evidence="4 9">Belongs to the BPG-independent phosphoglycerate mutase family.</text>
</comment>
<evidence type="ECO:0000259" key="13">
    <source>
        <dbReference type="Pfam" id="PF01676"/>
    </source>
</evidence>
<name>A0A1G2PEF4_9BACT</name>
<evidence type="ECO:0000256" key="3">
    <source>
        <dbReference type="ARBA" id="ARBA00004798"/>
    </source>
</evidence>
<evidence type="ECO:0000256" key="6">
    <source>
        <dbReference type="ARBA" id="ARBA00023152"/>
    </source>
</evidence>
<gene>
    <name evidence="9" type="primary">gpmI</name>
    <name evidence="15" type="ORF">A2828_02340</name>
</gene>
<dbReference type="GO" id="GO:0030145">
    <property type="term" value="F:manganese ion binding"/>
    <property type="evidence" value="ECO:0007669"/>
    <property type="project" value="UniProtKB-UniRule"/>
</dbReference>
<comment type="function">
    <text evidence="2 9">Catalyzes the interconversion of 2-phosphoglycerate and 3-phosphoglycerate.</text>
</comment>
<dbReference type="FunFam" id="3.40.1450.10:FF:000002">
    <property type="entry name" value="2,3-bisphosphoglycerate-independent phosphoglycerate mutase"/>
    <property type="match status" value="1"/>
</dbReference>
<keyword evidence="7 9" id="KW-0464">Manganese</keyword>
<evidence type="ECO:0000256" key="12">
    <source>
        <dbReference type="PIRSR" id="PIRSR001492-3"/>
    </source>
</evidence>
<evidence type="ECO:0000256" key="1">
    <source>
        <dbReference type="ARBA" id="ARBA00000370"/>
    </source>
</evidence>
<feature type="binding site" evidence="9 12">
    <location>
        <position position="398"/>
    </location>
    <ligand>
        <name>Mn(2+)</name>
        <dbReference type="ChEBI" id="CHEBI:29035"/>
        <label>1</label>
    </ligand>
</feature>
<reference evidence="15 16" key="1">
    <citation type="journal article" date="2016" name="Nat. Commun.">
        <title>Thousands of microbial genomes shed light on interconnected biogeochemical processes in an aquifer system.</title>
        <authorList>
            <person name="Anantharaman K."/>
            <person name="Brown C.T."/>
            <person name="Hug L.A."/>
            <person name="Sharon I."/>
            <person name="Castelle C.J."/>
            <person name="Probst A.J."/>
            <person name="Thomas B.C."/>
            <person name="Singh A."/>
            <person name="Wilkins M.J."/>
            <person name="Karaoz U."/>
            <person name="Brodie E.L."/>
            <person name="Williams K.H."/>
            <person name="Hubbard S.S."/>
            <person name="Banfield J.F."/>
        </authorList>
    </citation>
    <scope>NUCLEOTIDE SEQUENCE [LARGE SCALE GENOMIC DNA]</scope>
</reference>
<dbReference type="UniPathway" id="UPA00109">
    <property type="reaction ID" value="UER00186"/>
</dbReference>
<feature type="domain" description="BPG-independent PGAM N-terminal" evidence="14">
    <location>
        <begin position="80"/>
        <end position="295"/>
    </location>
</feature>
<dbReference type="HAMAP" id="MF_01038">
    <property type="entry name" value="GpmI"/>
    <property type="match status" value="1"/>
</dbReference>
<evidence type="ECO:0000313" key="15">
    <source>
        <dbReference type="EMBL" id="OHA46716.1"/>
    </source>
</evidence>
<evidence type="ECO:0000256" key="10">
    <source>
        <dbReference type="NCBIfam" id="TIGR01307"/>
    </source>
</evidence>
<keyword evidence="6 9" id="KW-0324">Glycolysis</keyword>
<dbReference type="InterPro" id="IPR006124">
    <property type="entry name" value="Metalloenzyme"/>
</dbReference>
<dbReference type="InterPro" id="IPR011258">
    <property type="entry name" value="BPG-indep_PGM_N"/>
</dbReference>
<dbReference type="PIRSF" id="PIRSF001492">
    <property type="entry name" value="IPGAM"/>
    <property type="match status" value="1"/>
</dbReference>
<proteinExistence type="inferred from homology"/>
<dbReference type="GO" id="GO:0006096">
    <property type="term" value="P:glycolytic process"/>
    <property type="evidence" value="ECO:0007669"/>
    <property type="project" value="UniProtKB-UniRule"/>
</dbReference>
<feature type="binding site" evidence="9">
    <location>
        <position position="331"/>
    </location>
    <ligand>
        <name>substrate</name>
    </ligand>
</feature>
<feature type="active site" description="Phosphoserine intermediate" evidence="9 11">
    <location>
        <position position="60"/>
    </location>
</feature>
<feature type="binding site" evidence="9 12">
    <location>
        <position position="458"/>
    </location>
    <ligand>
        <name>Mn(2+)</name>
        <dbReference type="ChEBI" id="CHEBI:29035"/>
        <label>1</label>
    </ligand>
</feature>
<evidence type="ECO:0000256" key="8">
    <source>
        <dbReference type="ARBA" id="ARBA00023235"/>
    </source>
</evidence>
<sequence>MTPAALIILDGFGIGKPNLGNAIYRARTPTFDYLNKSAFVAALQASGTAVGLPWGEAGNSEVGHLTIGAGQIIYQYLPRISMAIRDGSFFNNWALEGAAKYVRAQNTTLHLMGLVSSGSVHAYIDHLYGLLELAKKEGIGKVAVHVFTDGKDALPNEAIKFLPAVEERMRRIGVGRIASIIGRHWSMDRDQNWDRIEKAYRLLTAGEGIAIEDIASYIDKAYKQGLTDDRLEPALVLTADGHADIIRDKDAVIFFNFREDSARQLTRAFVDEKFEYFSRERLEHLRFVTMTEYEKDLRARAAFLPPLVSSTLGKVIADRDLSQLRVAETEKYAHITYFFDGAKEEVYPKEERVLIPSQSVAHTDDHPEMRAPEITTAIVNALEKGNFSFIAANFANADMVGHTGNIEAAIRAVEFLDSAMNRILRAITKHNYALIITADHGNAEQKLDPMTGQRLSEHTTNPVPFYAIGANVRGQGINGPLYNLDASGYLADVAPTILTLMGIDAPAEMTGRNLLE</sequence>
<comment type="caution">
    <text evidence="9">Lacks conserved residue(s) required for the propagation of feature annotation.</text>
</comment>
<dbReference type="InterPro" id="IPR036646">
    <property type="entry name" value="PGAM_B_sf"/>
</dbReference>